<keyword evidence="3" id="KW-1185">Reference proteome</keyword>
<feature type="signal peptide" evidence="1">
    <location>
        <begin position="1"/>
        <end position="23"/>
    </location>
</feature>
<protein>
    <submittedName>
        <fullName evidence="2">Uncharacterized protein</fullName>
    </submittedName>
</protein>
<dbReference type="AlphaFoldDB" id="A0AAW9QT16"/>
<proteinExistence type="predicted"/>
<comment type="caution">
    <text evidence="2">The sequence shown here is derived from an EMBL/GenBank/DDBJ whole genome shotgun (WGS) entry which is preliminary data.</text>
</comment>
<feature type="chain" id="PRO_5043376168" evidence="1">
    <location>
        <begin position="24"/>
        <end position="100"/>
    </location>
</feature>
<evidence type="ECO:0000313" key="3">
    <source>
        <dbReference type="Proteomes" id="UP001328733"/>
    </source>
</evidence>
<dbReference type="RefSeq" id="WP_332867688.1">
    <property type="nucleotide sequence ID" value="NZ_JBAFSM010000081.1"/>
</dbReference>
<accession>A0AAW9QT16</accession>
<dbReference type="Proteomes" id="UP001328733">
    <property type="component" value="Unassembled WGS sequence"/>
</dbReference>
<name>A0AAW9QT16_9CHRO</name>
<dbReference type="EMBL" id="JBAFSM010000081">
    <property type="protein sequence ID" value="MEG3440218.1"/>
    <property type="molecule type" value="Genomic_DNA"/>
</dbReference>
<gene>
    <name evidence="2" type="ORF">V0288_24030</name>
</gene>
<sequence length="100" mass="11541">MKYFVGIILVLSVNFWMVPPASADFCRAYQGREICILRIQRSAKNYREYRAVVKVDGVKRSLETYDCRQKIRVSRSGEIVPFTEDSTGESICQVLEKNVD</sequence>
<keyword evidence="1" id="KW-0732">Signal</keyword>
<reference evidence="2 3" key="1">
    <citation type="submission" date="2024-01" db="EMBL/GenBank/DDBJ databases">
        <title>Genomic insights into the taxonomy and metabolism of the cyanobacterium Pannus brasiliensis CCIBt3594.</title>
        <authorList>
            <person name="Machado M."/>
            <person name="Botero N.B."/>
            <person name="Andreote A.P.D."/>
            <person name="Feitosa A.M.T."/>
            <person name="Popin R."/>
            <person name="Sivonen K."/>
            <person name="Fiore M.F."/>
        </authorList>
    </citation>
    <scope>NUCLEOTIDE SEQUENCE [LARGE SCALE GENOMIC DNA]</scope>
    <source>
        <strain evidence="2 3">CCIBt3594</strain>
    </source>
</reference>
<organism evidence="2 3">
    <name type="scientific">Pannus brasiliensis CCIBt3594</name>
    <dbReference type="NCBI Taxonomy" id="1427578"/>
    <lineage>
        <taxon>Bacteria</taxon>
        <taxon>Bacillati</taxon>
        <taxon>Cyanobacteriota</taxon>
        <taxon>Cyanophyceae</taxon>
        <taxon>Oscillatoriophycideae</taxon>
        <taxon>Chroococcales</taxon>
        <taxon>Microcystaceae</taxon>
        <taxon>Pannus</taxon>
    </lineage>
</organism>
<evidence type="ECO:0000313" key="2">
    <source>
        <dbReference type="EMBL" id="MEG3440218.1"/>
    </source>
</evidence>
<evidence type="ECO:0000256" key="1">
    <source>
        <dbReference type="SAM" id="SignalP"/>
    </source>
</evidence>